<organism evidence="1 2">
    <name type="scientific">Macroventuria anomochaeta</name>
    <dbReference type="NCBI Taxonomy" id="301207"/>
    <lineage>
        <taxon>Eukaryota</taxon>
        <taxon>Fungi</taxon>
        <taxon>Dikarya</taxon>
        <taxon>Ascomycota</taxon>
        <taxon>Pezizomycotina</taxon>
        <taxon>Dothideomycetes</taxon>
        <taxon>Pleosporomycetidae</taxon>
        <taxon>Pleosporales</taxon>
        <taxon>Pleosporineae</taxon>
        <taxon>Didymellaceae</taxon>
        <taxon>Macroventuria</taxon>
    </lineage>
</organism>
<accession>A0ACB6SDV5</accession>
<proteinExistence type="predicted"/>
<evidence type="ECO:0000313" key="2">
    <source>
        <dbReference type="Proteomes" id="UP000799754"/>
    </source>
</evidence>
<name>A0ACB6SDV5_9PLEO</name>
<gene>
    <name evidence="1" type="ORF">BU25DRAFT_406659</name>
</gene>
<dbReference type="Proteomes" id="UP000799754">
    <property type="component" value="Unassembled WGS sequence"/>
</dbReference>
<reference evidence="1" key="1">
    <citation type="journal article" date="2020" name="Stud. Mycol.">
        <title>101 Dothideomycetes genomes: a test case for predicting lifestyles and emergence of pathogens.</title>
        <authorList>
            <person name="Haridas S."/>
            <person name="Albert R."/>
            <person name="Binder M."/>
            <person name="Bloem J."/>
            <person name="Labutti K."/>
            <person name="Salamov A."/>
            <person name="Andreopoulos B."/>
            <person name="Baker S."/>
            <person name="Barry K."/>
            <person name="Bills G."/>
            <person name="Bluhm B."/>
            <person name="Cannon C."/>
            <person name="Castanera R."/>
            <person name="Culley D."/>
            <person name="Daum C."/>
            <person name="Ezra D."/>
            <person name="Gonzalez J."/>
            <person name="Henrissat B."/>
            <person name="Kuo A."/>
            <person name="Liang C."/>
            <person name="Lipzen A."/>
            <person name="Lutzoni F."/>
            <person name="Magnuson J."/>
            <person name="Mondo S."/>
            <person name="Nolan M."/>
            <person name="Ohm R."/>
            <person name="Pangilinan J."/>
            <person name="Park H.-J."/>
            <person name="Ramirez L."/>
            <person name="Alfaro M."/>
            <person name="Sun H."/>
            <person name="Tritt A."/>
            <person name="Yoshinaga Y."/>
            <person name="Zwiers L.-H."/>
            <person name="Turgeon B."/>
            <person name="Goodwin S."/>
            <person name="Spatafora J."/>
            <person name="Crous P."/>
            <person name="Grigoriev I."/>
        </authorList>
    </citation>
    <scope>NUCLEOTIDE SEQUENCE</scope>
    <source>
        <strain evidence="1">CBS 525.71</strain>
    </source>
</reference>
<dbReference type="EMBL" id="MU006703">
    <property type="protein sequence ID" value="KAF2632143.1"/>
    <property type="molecule type" value="Genomic_DNA"/>
</dbReference>
<sequence length="69" mass="7723">MPYHSVRDDPSVDVDMITILLEYGANPNQPVYLNNKETVWGLFLISINEAGPINTSASLKESWLQACEL</sequence>
<evidence type="ECO:0000313" key="1">
    <source>
        <dbReference type="EMBL" id="KAF2632143.1"/>
    </source>
</evidence>
<comment type="caution">
    <text evidence="1">The sequence shown here is derived from an EMBL/GenBank/DDBJ whole genome shotgun (WGS) entry which is preliminary data.</text>
</comment>
<keyword evidence="2" id="KW-1185">Reference proteome</keyword>
<protein>
    <submittedName>
        <fullName evidence="1">Uncharacterized protein</fullName>
    </submittedName>
</protein>